<gene>
    <name evidence="2" type="ORF">FQY79_14510</name>
</gene>
<organism evidence="2 3">
    <name type="scientific">Luteimonas wenzhouensis</name>
    <dbReference type="NCBI Taxonomy" id="2599615"/>
    <lineage>
        <taxon>Bacteria</taxon>
        <taxon>Pseudomonadati</taxon>
        <taxon>Pseudomonadota</taxon>
        <taxon>Gammaproteobacteria</taxon>
        <taxon>Lysobacterales</taxon>
        <taxon>Lysobacteraceae</taxon>
        <taxon>Luteimonas</taxon>
    </lineage>
</organism>
<dbReference type="InterPro" id="IPR002048">
    <property type="entry name" value="EF_hand_dom"/>
</dbReference>
<dbReference type="Gene3D" id="1.10.238.10">
    <property type="entry name" value="EF-hand"/>
    <property type="match status" value="1"/>
</dbReference>
<comment type="caution">
    <text evidence="2">The sequence shown here is derived from an EMBL/GenBank/DDBJ whole genome shotgun (WGS) entry which is preliminary data.</text>
</comment>
<dbReference type="Pfam" id="PF13202">
    <property type="entry name" value="EF-hand_5"/>
    <property type="match status" value="2"/>
</dbReference>
<feature type="domain" description="EF-hand" evidence="1">
    <location>
        <begin position="50"/>
        <end position="80"/>
    </location>
</feature>
<keyword evidence="3" id="KW-1185">Reference proteome</keyword>
<reference evidence="2 3" key="1">
    <citation type="submission" date="2019-07" db="EMBL/GenBank/DDBJ databases">
        <title>Luteimonas sp. YD-1 nov., isolated from acidic soil.</title>
        <authorList>
            <person name="Zhou J."/>
        </authorList>
    </citation>
    <scope>NUCLEOTIDE SEQUENCE [LARGE SCALE GENOMIC DNA]</scope>
    <source>
        <strain evidence="2 3">YD-1</strain>
    </source>
</reference>
<dbReference type="OrthoDB" id="5703633at2"/>
<protein>
    <recommendedName>
        <fullName evidence="1">EF-hand domain-containing protein</fullName>
    </recommendedName>
</protein>
<dbReference type="InterPro" id="IPR018247">
    <property type="entry name" value="EF_Hand_1_Ca_BS"/>
</dbReference>
<dbReference type="AlphaFoldDB" id="A0A5C5TSM2"/>
<dbReference type="SUPFAM" id="SSF47473">
    <property type="entry name" value="EF-hand"/>
    <property type="match status" value="1"/>
</dbReference>
<dbReference type="GO" id="GO:0005509">
    <property type="term" value="F:calcium ion binding"/>
    <property type="evidence" value="ECO:0007669"/>
    <property type="project" value="InterPro"/>
</dbReference>
<feature type="domain" description="EF-hand" evidence="1">
    <location>
        <begin position="1"/>
        <end position="24"/>
    </location>
</feature>
<evidence type="ECO:0000313" key="2">
    <source>
        <dbReference type="EMBL" id="TWT16994.1"/>
    </source>
</evidence>
<evidence type="ECO:0000259" key="1">
    <source>
        <dbReference type="PROSITE" id="PS50222"/>
    </source>
</evidence>
<dbReference type="PROSITE" id="PS00018">
    <property type="entry name" value="EF_HAND_1"/>
    <property type="match status" value="2"/>
</dbReference>
<evidence type="ECO:0000313" key="3">
    <source>
        <dbReference type="Proteomes" id="UP000315949"/>
    </source>
</evidence>
<dbReference type="Proteomes" id="UP000315949">
    <property type="component" value="Unassembled WGS sequence"/>
</dbReference>
<name>A0A5C5TSM2_9GAMM</name>
<dbReference type="EMBL" id="VOHE01000011">
    <property type="protein sequence ID" value="TWT16994.1"/>
    <property type="molecule type" value="Genomic_DNA"/>
</dbReference>
<proteinExistence type="predicted"/>
<dbReference type="PROSITE" id="PS50222">
    <property type="entry name" value="EF_HAND_2"/>
    <property type="match status" value="2"/>
</dbReference>
<sequence>MDTDGDGRVSLAEYQAWMSYAFDGMDRDGDGVLAPWEQPGGRGRTITRAEHLARLADRFHRQDADGDGFLDARELAAPPR</sequence>
<accession>A0A5C5TSM2</accession>
<dbReference type="InterPro" id="IPR011992">
    <property type="entry name" value="EF-hand-dom_pair"/>
</dbReference>